<dbReference type="SUPFAM" id="SSF53850">
    <property type="entry name" value="Periplasmic binding protein-like II"/>
    <property type="match status" value="1"/>
</dbReference>
<dbReference type="PANTHER" id="PTHR30290:SF9">
    <property type="entry name" value="OLIGOPEPTIDE-BINDING PROTEIN APPA"/>
    <property type="match status" value="1"/>
</dbReference>
<dbReference type="GO" id="GO:0042597">
    <property type="term" value="C:periplasmic space"/>
    <property type="evidence" value="ECO:0007669"/>
    <property type="project" value="UniProtKB-ARBA"/>
</dbReference>
<gene>
    <name evidence="6" type="ORF">GPL26_10125</name>
</gene>
<dbReference type="GO" id="GO:0043190">
    <property type="term" value="C:ATP-binding cassette (ABC) transporter complex"/>
    <property type="evidence" value="ECO:0007669"/>
    <property type="project" value="InterPro"/>
</dbReference>
<dbReference type="AlphaFoldDB" id="A0AA41K6A7"/>
<reference evidence="6" key="1">
    <citation type="journal article" date="2021" name="Gut Microbes">
        <title>A synthetic consortium of 100 gut commensals modulates the composition and function in a colon model of the microbiome of elderly subjects.</title>
        <authorList>
            <person name="Perez M."/>
            <person name="Ntemiri A."/>
            <person name="Tan H."/>
            <person name="Harris H.M.B."/>
            <person name="Roager H.M."/>
            <person name="Ribiere C."/>
            <person name="O'Toole P.W."/>
        </authorList>
    </citation>
    <scope>NUCLEOTIDE SEQUENCE</scope>
    <source>
        <strain evidence="6">MCC335</strain>
    </source>
</reference>
<dbReference type="Gene3D" id="3.90.76.10">
    <property type="entry name" value="Dipeptide-binding Protein, Domain 1"/>
    <property type="match status" value="1"/>
</dbReference>
<evidence type="ECO:0000256" key="1">
    <source>
        <dbReference type="ARBA" id="ARBA00005695"/>
    </source>
</evidence>
<evidence type="ECO:0000313" key="7">
    <source>
        <dbReference type="Proteomes" id="UP000708338"/>
    </source>
</evidence>
<keyword evidence="2" id="KW-0813">Transport</keyword>
<dbReference type="InterPro" id="IPR000914">
    <property type="entry name" value="SBP_5_dom"/>
</dbReference>
<dbReference type="CDD" id="cd00995">
    <property type="entry name" value="PBP2_NikA_DppA_OppA_like"/>
    <property type="match status" value="1"/>
</dbReference>
<organism evidence="6 7">
    <name type="scientific">Enterocloster citroniae</name>
    <dbReference type="NCBI Taxonomy" id="358743"/>
    <lineage>
        <taxon>Bacteria</taxon>
        <taxon>Bacillati</taxon>
        <taxon>Bacillota</taxon>
        <taxon>Clostridia</taxon>
        <taxon>Lachnospirales</taxon>
        <taxon>Lachnospiraceae</taxon>
        <taxon>Enterocloster</taxon>
    </lineage>
</organism>
<dbReference type="GO" id="GO:0015833">
    <property type="term" value="P:peptide transport"/>
    <property type="evidence" value="ECO:0007669"/>
    <property type="project" value="TreeGrafter"/>
</dbReference>
<dbReference type="PANTHER" id="PTHR30290">
    <property type="entry name" value="PERIPLASMIC BINDING COMPONENT OF ABC TRANSPORTER"/>
    <property type="match status" value="1"/>
</dbReference>
<dbReference type="Pfam" id="PF00496">
    <property type="entry name" value="SBP_bac_5"/>
    <property type="match status" value="1"/>
</dbReference>
<dbReference type="EMBL" id="WQPS01000012">
    <property type="protein sequence ID" value="MBT9809997.1"/>
    <property type="molecule type" value="Genomic_DNA"/>
</dbReference>
<evidence type="ECO:0000313" key="6">
    <source>
        <dbReference type="EMBL" id="MBT9809997.1"/>
    </source>
</evidence>
<sequence length="523" mass="58659">MYKRGKANVLAVSLALAMALGGCSGPGRAEPAARGKGEVKTTLTAASYSDPRTLNPWSSDARNLTRVALNVFQRLVDRNETDDGYVGVLAESWDETDDGITFHIRKGVKFHEGQELTAADVAFSLQKGSTYAGVNFGWDWIDFDNIEVKDDYTVYVPYKYPCYLTLAEFAANNMYIMCKETWDKYGEEVSLHPNGTGPFMLADWVQGDHLTLKRFDGYWGTASKLEEINYRFIAENSQAMIELETGGVDVVLDVLPLEVKNIEASEKMEMYYGKNIVIDFLHMNCQYEVFQDPKVRQAVAYAMDFEDIINGNYQGWGETPYSFITPSVAGYSSQFEGEHFPYGQKANVEKAKELLAEAGYPDGFDIEIIIDDDSNRIAVAEILRNNLEAVGIRAKISSSDYATFSEKIYSGEAKLYLNGVNANSMEPDSALYQRWHSSNIKDSGGSNYTRFSNEDFDRYLDEARGIPKLEDRYDNYAQAQAILMENVPSIGYFVRQAAAAKSPSLKGLRSYAGETWLADCYFE</sequence>
<accession>A0AA41K6A7</accession>
<name>A0AA41K6A7_9FIRM</name>
<dbReference type="Proteomes" id="UP000708338">
    <property type="component" value="Unassembled WGS sequence"/>
</dbReference>
<feature type="chain" id="PRO_5041343505" description="Solute-binding protein family 5 domain-containing protein" evidence="4">
    <location>
        <begin position="30"/>
        <end position="523"/>
    </location>
</feature>
<evidence type="ECO:0000256" key="2">
    <source>
        <dbReference type="ARBA" id="ARBA00022448"/>
    </source>
</evidence>
<dbReference type="InterPro" id="IPR039424">
    <property type="entry name" value="SBP_5"/>
</dbReference>
<comment type="similarity">
    <text evidence="1">Belongs to the bacterial solute-binding protein 5 family.</text>
</comment>
<dbReference type="Gene3D" id="3.40.190.10">
    <property type="entry name" value="Periplasmic binding protein-like II"/>
    <property type="match status" value="1"/>
</dbReference>
<dbReference type="Gene3D" id="3.10.105.10">
    <property type="entry name" value="Dipeptide-binding Protein, Domain 3"/>
    <property type="match status" value="1"/>
</dbReference>
<dbReference type="PIRSF" id="PIRSF002741">
    <property type="entry name" value="MppA"/>
    <property type="match status" value="1"/>
</dbReference>
<dbReference type="InterPro" id="IPR030678">
    <property type="entry name" value="Peptide/Ni-bd"/>
</dbReference>
<dbReference type="GO" id="GO:1904680">
    <property type="term" value="F:peptide transmembrane transporter activity"/>
    <property type="evidence" value="ECO:0007669"/>
    <property type="project" value="TreeGrafter"/>
</dbReference>
<evidence type="ECO:0000256" key="4">
    <source>
        <dbReference type="SAM" id="SignalP"/>
    </source>
</evidence>
<evidence type="ECO:0000259" key="5">
    <source>
        <dbReference type="Pfam" id="PF00496"/>
    </source>
</evidence>
<proteinExistence type="inferred from homology"/>
<feature type="signal peptide" evidence="4">
    <location>
        <begin position="1"/>
        <end position="29"/>
    </location>
</feature>
<evidence type="ECO:0000256" key="3">
    <source>
        <dbReference type="ARBA" id="ARBA00022729"/>
    </source>
</evidence>
<comment type="caution">
    <text evidence="6">The sequence shown here is derived from an EMBL/GenBank/DDBJ whole genome shotgun (WGS) entry which is preliminary data.</text>
</comment>
<protein>
    <recommendedName>
        <fullName evidence="5">Solute-binding protein family 5 domain-containing protein</fullName>
    </recommendedName>
</protein>
<dbReference type="PROSITE" id="PS51257">
    <property type="entry name" value="PROKAR_LIPOPROTEIN"/>
    <property type="match status" value="1"/>
</dbReference>
<feature type="domain" description="Solute-binding protein family 5" evidence="5">
    <location>
        <begin position="85"/>
        <end position="441"/>
    </location>
</feature>
<dbReference type="RefSeq" id="WP_117450781.1">
    <property type="nucleotide sequence ID" value="NZ_CABJDD010000003.1"/>
</dbReference>
<keyword evidence="3 4" id="KW-0732">Signal</keyword>